<dbReference type="InterPro" id="IPR001646">
    <property type="entry name" value="5peptide_repeat"/>
</dbReference>
<reference evidence="1 2" key="1">
    <citation type="submission" date="2023-03" db="EMBL/GenBank/DDBJ databases">
        <authorList>
            <person name="Kaur S."/>
            <person name="Espinosa-Saiz D."/>
            <person name="Velazquez E."/>
            <person name="Menendez E."/>
            <person name="diCenzo G.C."/>
        </authorList>
    </citation>
    <scope>NUCLEOTIDE SEQUENCE [LARGE SCALE GENOMIC DNA]</scope>
    <source>
        <strain evidence="1 2">LMG 27395</strain>
    </source>
</reference>
<evidence type="ECO:0000313" key="1">
    <source>
        <dbReference type="EMBL" id="WEX83309.1"/>
    </source>
</evidence>
<dbReference type="Proteomes" id="UP001235547">
    <property type="component" value="Chromosome 1"/>
</dbReference>
<sequence length="381" mass="43729">MINLTPEISDADKERLSAIAEYEGTNFSTLVSLSGLSKTDDFIGADLSNVDFSNSDLRGFNFTDADLSGCYGVSFQIDETTNLTGANVSSSIFALEKEKREFFSMHKDHLALFTRLQKEYWTTGALWVGENLRRTSKNFEASAKIAKYLYASVKDETYKNQILYGIRSTFRTEEEYKEFLLNQLIDPQITQRSLRGVIDILGKRFASDPVVNRILLLHLGHENKDIRKLCIPPVMTRRFFSQNRDAIFTRIKNESDPFLRMTYTQHFAANAGPRAAQLLFNEDKKAYHDYAVPIDDRLFFGFVRGAVRAQKIARKAARIQKGMNVSMGTDVRYDEVVEAMDFFEPELRRFRDMGLPLKLAYSVDGFKRQLRAVREDIIEVE</sequence>
<dbReference type="EMBL" id="CP120371">
    <property type="protein sequence ID" value="WEX83309.1"/>
    <property type="molecule type" value="Genomic_DNA"/>
</dbReference>
<protein>
    <submittedName>
        <fullName evidence="1">Pentapeptide repeat-containing protein</fullName>
    </submittedName>
</protein>
<dbReference type="SUPFAM" id="SSF141571">
    <property type="entry name" value="Pentapeptide repeat-like"/>
    <property type="match status" value="1"/>
</dbReference>
<keyword evidence="2" id="KW-1185">Reference proteome</keyword>
<dbReference type="Pfam" id="PF00805">
    <property type="entry name" value="Pentapeptide"/>
    <property type="match status" value="1"/>
</dbReference>
<gene>
    <name evidence="1" type="ORF">PYH38_005680</name>
</gene>
<dbReference type="RefSeq" id="WP_280734119.1">
    <property type="nucleotide sequence ID" value="NZ_CP120368.1"/>
</dbReference>
<proteinExistence type="predicted"/>
<name>A0ABY8CXD3_9HYPH</name>
<dbReference type="Gene3D" id="2.160.20.80">
    <property type="entry name" value="E3 ubiquitin-protein ligase SopA"/>
    <property type="match status" value="1"/>
</dbReference>
<accession>A0ABY8CXD3</accession>
<organism evidence="1 2">
    <name type="scientific">Sinorhizobium numidicum</name>
    <dbReference type="NCBI Taxonomy" id="680248"/>
    <lineage>
        <taxon>Bacteria</taxon>
        <taxon>Pseudomonadati</taxon>
        <taxon>Pseudomonadota</taxon>
        <taxon>Alphaproteobacteria</taxon>
        <taxon>Hyphomicrobiales</taxon>
        <taxon>Rhizobiaceae</taxon>
        <taxon>Sinorhizobium/Ensifer group</taxon>
        <taxon>Sinorhizobium</taxon>
    </lineage>
</organism>
<evidence type="ECO:0000313" key="2">
    <source>
        <dbReference type="Proteomes" id="UP001235547"/>
    </source>
</evidence>